<evidence type="ECO:0000256" key="4">
    <source>
        <dbReference type="SAM" id="Coils"/>
    </source>
</evidence>
<proteinExistence type="inferred from homology"/>
<dbReference type="Gene3D" id="1.10.287.950">
    <property type="entry name" value="Methyl-accepting chemotaxis protein"/>
    <property type="match status" value="1"/>
</dbReference>
<dbReference type="PANTHER" id="PTHR32089:SF112">
    <property type="entry name" value="LYSOZYME-LIKE PROTEIN-RELATED"/>
    <property type="match status" value="1"/>
</dbReference>
<evidence type="ECO:0000256" key="1">
    <source>
        <dbReference type="ARBA" id="ARBA00023224"/>
    </source>
</evidence>
<keyword evidence="1 3" id="KW-0807">Transducer</keyword>
<name>A0ABD5MEG8_9EURY</name>
<dbReference type="SUPFAM" id="SSF55785">
    <property type="entry name" value="PYP-like sensor domain (PAS domain)"/>
    <property type="match status" value="1"/>
</dbReference>
<evidence type="ECO:0000313" key="7">
    <source>
        <dbReference type="EMBL" id="MFA1610964.1"/>
    </source>
</evidence>
<dbReference type="CDD" id="cd00130">
    <property type="entry name" value="PAS"/>
    <property type="match status" value="1"/>
</dbReference>
<dbReference type="SMART" id="SM00091">
    <property type="entry name" value="PAS"/>
    <property type="match status" value="1"/>
</dbReference>
<dbReference type="Proteomes" id="UP001570511">
    <property type="component" value="Unassembled WGS sequence"/>
</dbReference>
<feature type="domain" description="Methyl-accepting transducer" evidence="5">
    <location>
        <begin position="179"/>
        <end position="415"/>
    </location>
</feature>
<evidence type="ECO:0000313" key="8">
    <source>
        <dbReference type="Proteomes" id="UP001570511"/>
    </source>
</evidence>
<dbReference type="AlphaFoldDB" id="A0ABD5MEG8"/>
<dbReference type="PROSITE" id="PS50111">
    <property type="entry name" value="CHEMOTAXIS_TRANSDUC_2"/>
    <property type="match status" value="1"/>
</dbReference>
<dbReference type="Pfam" id="PF00015">
    <property type="entry name" value="MCPsignal"/>
    <property type="match status" value="1"/>
</dbReference>
<accession>A0ABD5MEG8</accession>
<sequence length="460" mass="50050">MAQHSPAPQNEQVPATQEATLAPDFSHIDDETERYRAERDHWRHMFNQLAAEFPEPVIAVDDEGRLTHWNDAQESFVGIPAAETLGKPAHDVIGTEDVTETLAEKVVRTGERIRETNVRTITNTNGEKGHGRAMGVPLTSPSGEVVGSFEVLYRVTDLVEQRQSMQRVQEQVQRDLEGTVSGLETASSQVTENVNVIAEVADEEAEHVRDVDDEIQTFSATTEEVAASVETISTQSSETAELATESEESTTELLETVEDVADASDRMAGDAEDLAERVEEIDDVVAVIDDIADQINILALNASIEAARAGEAGEGFAVVADEVKSLAAESKEEAERIEGLVESIATIANETVEGVEQTSDRVDEIESQIEAVNANQREIQEAIADVSEQLEQIATATDEQATSAEDISAMLSSTVEGVERIADEVAELATANQQQTDQVAEIRRSVEELERNLNSVIEDQ</sequence>
<comment type="similarity">
    <text evidence="2">Belongs to the methyl-accepting chemotaxis (MCP) protein family.</text>
</comment>
<evidence type="ECO:0000259" key="5">
    <source>
        <dbReference type="PROSITE" id="PS50111"/>
    </source>
</evidence>
<reference evidence="7 8" key="1">
    <citation type="submission" date="2024-08" db="EMBL/GenBank/DDBJ databases">
        <title>Halobellus sp. MBLA0158 whole genome sequence.</title>
        <authorList>
            <person name="Hwang C.Y."/>
            <person name="Cho E.-S."/>
            <person name="Seo M.-J."/>
        </authorList>
    </citation>
    <scope>NUCLEOTIDE SEQUENCE [LARGE SCALE GENOMIC DNA]</scope>
    <source>
        <strain evidence="7 8">MBLA0158</strain>
    </source>
</reference>
<dbReference type="SMART" id="SM00283">
    <property type="entry name" value="MA"/>
    <property type="match status" value="1"/>
</dbReference>
<dbReference type="EMBL" id="JBGNYA010000001">
    <property type="protein sequence ID" value="MFA1610964.1"/>
    <property type="molecule type" value="Genomic_DNA"/>
</dbReference>
<protein>
    <submittedName>
        <fullName evidence="7">Methyl-accepting chemotaxis protein</fullName>
    </submittedName>
</protein>
<dbReference type="InterPro" id="IPR004089">
    <property type="entry name" value="MCPsignal_dom"/>
</dbReference>
<dbReference type="RefSeq" id="WP_372388864.1">
    <property type="nucleotide sequence ID" value="NZ_JBGNYA010000001.1"/>
</dbReference>
<feature type="coiled-coil region" evidence="4">
    <location>
        <begin position="355"/>
        <end position="459"/>
    </location>
</feature>
<comment type="caution">
    <text evidence="7">The sequence shown here is derived from an EMBL/GenBank/DDBJ whole genome shotgun (WGS) entry which is preliminary data.</text>
</comment>
<organism evidence="7 8">
    <name type="scientific">Halobellus rubicundus</name>
    <dbReference type="NCBI Taxonomy" id="2996466"/>
    <lineage>
        <taxon>Archaea</taxon>
        <taxon>Methanobacteriati</taxon>
        <taxon>Methanobacteriota</taxon>
        <taxon>Stenosarchaea group</taxon>
        <taxon>Halobacteria</taxon>
        <taxon>Halobacteriales</taxon>
        <taxon>Haloferacaceae</taxon>
        <taxon>Halobellus</taxon>
    </lineage>
</organism>
<dbReference type="GO" id="GO:0007165">
    <property type="term" value="P:signal transduction"/>
    <property type="evidence" value="ECO:0007669"/>
    <property type="project" value="UniProtKB-KW"/>
</dbReference>
<dbReference type="PROSITE" id="PS50112">
    <property type="entry name" value="PAS"/>
    <property type="match status" value="1"/>
</dbReference>
<feature type="domain" description="PAS" evidence="6">
    <location>
        <begin position="38"/>
        <end position="97"/>
    </location>
</feature>
<dbReference type="InterPro" id="IPR035965">
    <property type="entry name" value="PAS-like_dom_sf"/>
</dbReference>
<keyword evidence="8" id="KW-1185">Reference proteome</keyword>
<keyword evidence="4" id="KW-0175">Coiled coil</keyword>
<dbReference type="Pfam" id="PF08448">
    <property type="entry name" value="PAS_4"/>
    <property type="match status" value="1"/>
</dbReference>
<evidence type="ECO:0000259" key="6">
    <source>
        <dbReference type="PROSITE" id="PS50112"/>
    </source>
</evidence>
<gene>
    <name evidence="7" type="ORF">OS889_08105</name>
</gene>
<dbReference type="NCBIfam" id="TIGR00229">
    <property type="entry name" value="sensory_box"/>
    <property type="match status" value="1"/>
</dbReference>
<dbReference type="SUPFAM" id="SSF58104">
    <property type="entry name" value="Methyl-accepting chemotaxis protein (MCP) signaling domain"/>
    <property type="match status" value="1"/>
</dbReference>
<dbReference type="InterPro" id="IPR000014">
    <property type="entry name" value="PAS"/>
</dbReference>
<evidence type="ECO:0000256" key="2">
    <source>
        <dbReference type="ARBA" id="ARBA00029447"/>
    </source>
</evidence>
<dbReference type="PANTHER" id="PTHR32089">
    <property type="entry name" value="METHYL-ACCEPTING CHEMOTAXIS PROTEIN MCPB"/>
    <property type="match status" value="1"/>
</dbReference>
<dbReference type="Gene3D" id="3.30.450.20">
    <property type="entry name" value="PAS domain"/>
    <property type="match status" value="1"/>
</dbReference>
<evidence type="ECO:0000256" key="3">
    <source>
        <dbReference type="PROSITE-ProRule" id="PRU00284"/>
    </source>
</evidence>
<dbReference type="InterPro" id="IPR013656">
    <property type="entry name" value="PAS_4"/>
</dbReference>